<dbReference type="InParanoid" id="A0A067MKB3"/>
<evidence type="ECO:0000313" key="1">
    <source>
        <dbReference type="EMBL" id="KDQ15170.1"/>
    </source>
</evidence>
<reference evidence="2" key="1">
    <citation type="journal article" date="2014" name="Proc. Natl. Acad. Sci. U.S.A.">
        <title>Extensive sampling of basidiomycete genomes demonstrates inadequacy of the white-rot/brown-rot paradigm for wood decay fungi.</title>
        <authorList>
            <person name="Riley R."/>
            <person name="Salamov A.A."/>
            <person name="Brown D.W."/>
            <person name="Nagy L.G."/>
            <person name="Floudas D."/>
            <person name="Held B.W."/>
            <person name="Levasseur A."/>
            <person name="Lombard V."/>
            <person name="Morin E."/>
            <person name="Otillar R."/>
            <person name="Lindquist E.A."/>
            <person name="Sun H."/>
            <person name="LaButti K.M."/>
            <person name="Schmutz J."/>
            <person name="Jabbour D."/>
            <person name="Luo H."/>
            <person name="Baker S.E."/>
            <person name="Pisabarro A.G."/>
            <person name="Walton J.D."/>
            <person name="Blanchette R.A."/>
            <person name="Henrissat B."/>
            <person name="Martin F."/>
            <person name="Cullen D."/>
            <person name="Hibbett D.S."/>
            <person name="Grigoriev I.V."/>
        </authorList>
    </citation>
    <scope>NUCLEOTIDE SEQUENCE [LARGE SCALE GENOMIC DNA]</scope>
    <source>
        <strain evidence="2">FD-172 SS1</strain>
    </source>
</reference>
<name>A0A067MKB3_BOTB1</name>
<gene>
    <name evidence="1" type="ORF">BOTBODRAFT_174018</name>
</gene>
<dbReference type="EMBL" id="KL198033">
    <property type="protein sequence ID" value="KDQ15170.1"/>
    <property type="molecule type" value="Genomic_DNA"/>
</dbReference>
<accession>A0A067MKB3</accession>
<sequence>MVAKTELIGQDLAIAYPPHGILPHALGNNGLLFVPPSPPITNIVVSSSARLCQPRRRSRVPASVATLASPYPTTLVPPSPSSNPQFPSRVPAALVTAPSARRPHRPSLAIPTPNASACKGSGSLVWLATQWLLLSYVPPVASPSPHLPTHTSQVDRLQRRGHIPGSYALQACLFVPCNVNDIDGRLATQIRAKRFSLANAAQILATRTRKRPRPTHPRPGVTFPATRAACSPIVGYQASKRPTQSRQRLERRAPNAFIRATRRQQRPSTTSHPHLHCPHRIPTAPFAFTVSSTPFLPPVTPALPSSLSRPLPPRRPTPPPLLLHRYRRHRAFGSSRPHFCRPTSPLHLSAIPHPVSPCRVPSHIFQSSHVPLASAVRLMPPVSLLFCWPYALTFQCLFSNVHGVRSASRRIPTVFPESARATSQPRIG</sequence>
<dbReference type="HOGENOM" id="CLU_640909_0_0_1"/>
<dbReference type="Proteomes" id="UP000027195">
    <property type="component" value="Unassembled WGS sequence"/>
</dbReference>
<dbReference type="AlphaFoldDB" id="A0A067MKB3"/>
<proteinExistence type="predicted"/>
<protein>
    <submittedName>
        <fullName evidence="1">Uncharacterized protein</fullName>
    </submittedName>
</protein>
<keyword evidence="2" id="KW-1185">Reference proteome</keyword>
<evidence type="ECO:0000313" key="2">
    <source>
        <dbReference type="Proteomes" id="UP000027195"/>
    </source>
</evidence>
<organism evidence="1 2">
    <name type="scientific">Botryobasidium botryosum (strain FD-172 SS1)</name>
    <dbReference type="NCBI Taxonomy" id="930990"/>
    <lineage>
        <taxon>Eukaryota</taxon>
        <taxon>Fungi</taxon>
        <taxon>Dikarya</taxon>
        <taxon>Basidiomycota</taxon>
        <taxon>Agaricomycotina</taxon>
        <taxon>Agaricomycetes</taxon>
        <taxon>Cantharellales</taxon>
        <taxon>Botryobasidiaceae</taxon>
        <taxon>Botryobasidium</taxon>
    </lineage>
</organism>